<dbReference type="VEuPathDB" id="FungiDB:VP01_3543g2"/>
<dbReference type="EMBL" id="LAVV01008550">
    <property type="protein sequence ID" value="KNZ52528.1"/>
    <property type="molecule type" value="Genomic_DNA"/>
</dbReference>
<name>A0A0L6UVH2_9BASI</name>
<dbReference type="OrthoDB" id="4837779at2759"/>
<comment type="caution">
    <text evidence="1">The sequence shown here is derived from an EMBL/GenBank/DDBJ whole genome shotgun (WGS) entry which is preliminary data.</text>
</comment>
<accession>A0A0L6UVH2</accession>
<dbReference type="SUPFAM" id="SSF53098">
    <property type="entry name" value="Ribonuclease H-like"/>
    <property type="match status" value="1"/>
</dbReference>
<reference evidence="1 2" key="1">
    <citation type="submission" date="2015-08" db="EMBL/GenBank/DDBJ databases">
        <title>Next Generation Sequencing and Analysis of the Genome of Puccinia sorghi L Schw, the Causal Agent of Maize Common Rust.</title>
        <authorList>
            <person name="Rochi L."/>
            <person name="Burguener G."/>
            <person name="Darino M."/>
            <person name="Turjanski A."/>
            <person name="Kreff E."/>
            <person name="Dieguez M.J."/>
            <person name="Sacco F."/>
        </authorList>
    </citation>
    <scope>NUCLEOTIDE SEQUENCE [LARGE SCALE GENOMIC DNA]</scope>
    <source>
        <strain evidence="1 2">RO10H11247</strain>
    </source>
</reference>
<proteinExistence type="predicted"/>
<protein>
    <recommendedName>
        <fullName evidence="3">hAT-like transposase RNase-H fold domain-containing protein</fullName>
    </recommendedName>
</protein>
<evidence type="ECO:0000313" key="1">
    <source>
        <dbReference type="EMBL" id="KNZ52528.1"/>
    </source>
</evidence>
<dbReference type="InterPro" id="IPR012337">
    <property type="entry name" value="RNaseH-like_sf"/>
</dbReference>
<keyword evidence="2" id="KW-1185">Reference proteome</keyword>
<organism evidence="1 2">
    <name type="scientific">Puccinia sorghi</name>
    <dbReference type="NCBI Taxonomy" id="27349"/>
    <lineage>
        <taxon>Eukaryota</taxon>
        <taxon>Fungi</taxon>
        <taxon>Dikarya</taxon>
        <taxon>Basidiomycota</taxon>
        <taxon>Pucciniomycotina</taxon>
        <taxon>Pucciniomycetes</taxon>
        <taxon>Pucciniales</taxon>
        <taxon>Pucciniaceae</taxon>
        <taxon>Puccinia</taxon>
    </lineage>
</organism>
<gene>
    <name evidence="1" type="ORF">VP01_3543g2</name>
</gene>
<dbReference type="AlphaFoldDB" id="A0A0L6UVH2"/>
<sequence>MRKTKQSSHLDLKKWTDSGLLKTKVRIIFILSFVEINNKSLKDALFHFISKFDLPFAMGAMPPINNTLQTGISNHLAQVFLQSQVIIKLNHLTKQKTLCFTTDAWTAQNMTAFMALMAHYIDDKFEMKEMTLAHTRKAFSYLFYEMSRELSLQIPAFNTSTHLLGCIAHVINLASKAALSYFGDIKEDSKGYQLSTQNMNSKRTAASGLPSNSNNCMISEPDGASINSEANPQLVHLGLLKQKPNLLMLDKWDQSKNIMISGTTLQGKQHVMFFQLSYTEHHCSSLYDLSQIIVPAASMISKINNYLADALMKPIYICAMIIDPTFKTSFWITHSKFIINHYGINLENIMSTFRTMAIKFEEKLGTATEDIQEDETEPLTSKNTLSFSAAAFYQLSAPKEGIEW</sequence>
<evidence type="ECO:0008006" key="3">
    <source>
        <dbReference type="Google" id="ProtNLM"/>
    </source>
</evidence>
<evidence type="ECO:0000313" key="2">
    <source>
        <dbReference type="Proteomes" id="UP000037035"/>
    </source>
</evidence>
<dbReference type="Proteomes" id="UP000037035">
    <property type="component" value="Unassembled WGS sequence"/>
</dbReference>